<dbReference type="Gene3D" id="3.40.630.30">
    <property type="match status" value="1"/>
</dbReference>
<accession>A0A1B7ZCP7</accession>
<dbReference type="InterPro" id="IPR050769">
    <property type="entry name" value="NAT_camello-type"/>
</dbReference>
<evidence type="ECO:0000313" key="3">
    <source>
        <dbReference type="EMBL" id="OBR40888.1"/>
    </source>
</evidence>
<dbReference type="EMBL" id="LZFP01000005">
    <property type="protein sequence ID" value="OBR40888.1"/>
    <property type="molecule type" value="Genomic_DNA"/>
</dbReference>
<evidence type="ECO:0000259" key="2">
    <source>
        <dbReference type="PROSITE" id="PS51186"/>
    </source>
</evidence>
<dbReference type="PANTHER" id="PTHR13947:SF37">
    <property type="entry name" value="LD18367P"/>
    <property type="match status" value="1"/>
</dbReference>
<dbReference type="InterPro" id="IPR016181">
    <property type="entry name" value="Acyl_CoA_acyltransferase"/>
</dbReference>
<dbReference type="RefSeq" id="WP_068483420.1">
    <property type="nucleotide sequence ID" value="NZ_CP018760.1"/>
</dbReference>
<reference evidence="4" key="1">
    <citation type="submission" date="2016-06" db="EMBL/GenBank/DDBJ databases">
        <authorList>
            <person name="Zhan P."/>
        </authorList>
    </citation>
    <scope>NUCLEOTIDE SEQUENCE [LARGE SCALE GENOMIC DNA]</scope>
    <source>
        <strain evidence="4">T28</strain>
    </source>
</reference>
<dbReference type="STRING" id="1836467.BTR34_15080"/>
<organism evidence="3 4">
    <name type="scientific">Maribacter hydrothermalis</name>
    <dbReference type="NCBI Taxonomy" id="1836467"/>
    <lineage>
        <taxon>Bacteria</taxon>
        <taxon>Pseudomonadati</taxon>
        <taxon>Bacteroidota</taxon>
        <taxon>Flavobacteriia</taxon>
        <taxon>Flavobacteriales</taxon>
        <taxon>Flavobacteriaceae</taxon>
        <taxon>Maribacter</taxon>
    </lineage>
</organism>
<evidence type="ECO:0000313" key="4">
    <source>
        <dbReference type="Proteomes" id="UP000092164"/>
    </source>
</evidence>
<gene>
    <name evidence="3" type="ORF">A9200_14970</name>
</gene>
<dbReference type="Proteomes" id="UP000092164">
    <property type="component" value="Unassembled WGS sequence"/>
</dbReference>
<sequence length="152" mass="17720">MLSIVPYEPIYAQKFKELNIAWISEYFIVEDKDKELLENCESSIIHKGGYIFIGLWDNEPVGCFALIKISEGNFELGKMAVHKLHHGHKIGQKLLTYAIDYAKSKNWKKIELYSNTKLDTALHIYKKFGFKEVQLEKSTIYLRSDIKMELTL</sequence>
<dbReference type="PANTHER" id="PTHR13947">
    <property type="entry name" value="GNAT FAMILY N-ACETYLTRANSFERASE"/>
    <property type="match status" value="1"/>
</dbReference>
<keyword evidence="1 3" id="KW-0808">Transferase</keyword>
<proteinExistence type="predicted"/>
<dbReference type="InterPro" id="IPR000182">
    <property type="entry name" value="GNAT_dom"/>
</dbReference>
<dbReference type="GO" id="GO:0008080">
    <property type="term" value="F:N-acetyltransferase activity"/>
    <property type="evidence" value="ECO:0007669"/>
    <property type="project" value="InterPro"/>
</dbReference>
<feature type="domain" description="N-acetyltransferase" evidence="2">
    <location>
        <begin position="2"/>
        <end position="152"/>
    </location>
</feature>
<dbReference type="AlphaFoldDB" id="A0A1B7ZCP7"/>
<dbReference type="OrthoDB" id="1431064at2"/>
<dbReference type="PROSITE" id="PS51186">
    <property type="entry name" value="GNAT"/>
    <property type="match status" value="1"/>
</dbReference>
<dbReference type="KEGG" id="mart:BTR34_15080"/>
<dbReference type="Pfam" id="PF00583">
    <property type="entry name" value="Acetyltransf_1"/>
    <property type="match status" value="1"/>
</dbReference>
<dbReference type="SUPFAM" id="SSF55729">
    <property type="entry name" value="Acyl-CoA N-acyltransferases (Nat)"/>
    <property type="match status" value="1"/>
</dbReference>
<name>A0A1B7ZCP7_9FLAO</name>
<protein>
    <submittedName>
        <fullName evidence="3">GNAT family acetyltransferase</fullName>
    </submittedName>
</protein>
<evidence type="ECO:0000256" key="1">
    <source>
        <dbReference type="ARBA" id="ARBA00022679"/>
    </source>
</evidence>
<dbReference type="CDD" id="cd04301">
    <property type="entry name" value="NAT_SF"/>
    <property type="match status" value="1"/>
</dbReference>
<keyword evidence="4" id="KW-1185">Reference proteome</keyword>
<comment type="caution">
    <text evidence="3">The sequence shown here is derived from an EMBL/GenBank/DDBJ whole genome shotgun (WGS) entry which is preliminary data.</text>
</comment>